<comment type="caution">
    <text evidence="3">The sequence shown here is derived from an EMBL/GenBank/DDBJ whole genome shotgun (WGS) entry which is preliminary data.</text>
</comment>
<evidence type="ECO:0000313" key="3">
    <source>
        <dbReference type="EMBL" id="KAG5634933.1"/>
    </source>
</evidence>
<feature type="compositionally biased region" description="Acidic residues" evidence="2">
    <location>
        <begin position="546"/>
        <end position="555"/>
    </location>
</feature>
<sequence length="714" mass="79405">MSITDAIPSLITSADLVSQDEQYIKDYAAYYNLPSNLNRGGILEAIYNLHPSPTPTIPILPHLTFEYVNGKIHFTGRVGTTNSSIPPSVTSNTAVPENRRLVRESHVILARLEEEQRKADAQSTGPDQRSLRPIIPANRRLARHSARIHACMGEDQRDSSSGNPTSTIPTTVKAPIPASRRLARQSVVILSRHRQEPPTIPDLESESSAEASFPDTPLEARRTSPSGQKEDSFDLDQNVHIFMRFPTPVDEFSPPPARRQRRSDSPDSGASSSPAVPPKRRMKFVYPPIPRSPPHPGVPRAFSPGESWVEKMYNDFARGRKDVNNDLEEVKREVREAMEEVMKADIELKAETAMMRKFLGRLRGFAGDGWRDHILEQAHRIADEGSSGSEPSDDDDKNLDGGGDDEDGDDWGDGETGAGEVNHREKEQDLQDEGVGEIDVARFLATCIPHGAQATHSAGQETPPRKRSRNDRDSEASELEVELSVRRPRNDGSSSSLGDTIESPSKKLRFTEVDHNQASSSASLASPIPQPRETSEVDVVNPIGDESNEEHEEEHEVNSTQIPQANVDPEDGDAVAPGNSGYVYRHPQSFPQFSRNTTSSQPIAGPSNLNTGTSSQPVAGPSGSQRTRRPLARDNERLRVTEDGTLEAYDFQEDPEWMDRMERLEMEVASRPHFEIYWERGEYPYYEEEFAAIRDSVRVSVAFADDHWSEDDTD</sequence>
<evidence type="ECO:0000256" key="1">
    <source>
        <dbReference type="SAM" id="Coils"/>
    </source>
</evidence>
<reference evidence="3" key="1">
    <citation type="submission" date="2021-02" db="EMBL/GenBank/DDBJ databases">
        <authorList>
            <person name="Nieuwenhuis M."/>
            <person name="Van De Peppel L.J.J."/>
        </authorList>
    </citation>
    <scope>NUCLEOTIDE SEQUENCE</scope>
    <source>
        <strain evidence="3">D49</strain>
    </source>
</reference>
<evidence type="ECO:0000313" key="4">
    <source>
        <dbReference type="Proteomes" id="UP000717328"/>
    </source>
</evidence>
<feature type="compositionally biased region" description="Acidic residues" evidence="2">
    <location>
        <begin position="391"/>
        <end position="413"/>
    </location>
</feature>
<dbReference type="Proteomes" id="UP000717328">
    <property type="component" value="Unassembled WGS sequence"/>
</dbReference>
<feature type="coiled-coil region" evidence="1">
    <location>
        <begin position="320"/>
        <end position="347"/>
    </location>
</feature>
<feature type="region of interest" description="Disordered" evidence="2">
    <location>
        <begin position="152"/>
        <end position="233"/>
    </location>
</feature>
<keyword evidence="4" id="KW-1185">Reference proteome</keyword>
<accession>A0A9P7K333</accession>
<feature type="compositionally biased region" description="Polar residues" evidence="2">
    <location>
        <begin position="159"/>
        <end position="170"/>
    </location>
</feature>
<organism evidence="3 4">
    <name type="scientific">Sphagnurus paluster</name>
    <dbReference type="NCBI Taxonomy" id="117069"/>
    <lineage>
        <taxon>Eukaryota</taxon>
        <taxon>Fungi</taxon>
        <taxon>Dikarya</taxon>
        <taxon>Basidiomycota</taxon>
        <taxon>Agaricomycotina</taxon>
        <taxon>Agaricomycetes</taxon>
        <taxon>Agaricomycetidae</taxon>
        <taxon>Agaricales</taxon>
        <taxon>Tricholomatineae</taxon>
        <taxon>Lyophyllaceae</taxon>
        <taxon>Sphagnurus</taxon>
    </lineage>
</organism>
<proteinExistence type="predicted"/>
<feature type="region of interest" description="Disordered" evidence="2">
    <location>
        <begin position="451"/>
        <end position="643"/>
    </location>
</feature>
<feature type="compositionally biased region" description="Basic and acidic residues" evidence="2">
    <location>
        <begin position="631"/>
        <end position="642"/>
    </location>
</feature>
<name>A0A9P7K333_9AGAR</name>
<keyword evidence="1" id="KW-0175">Coiled coil</keyword>
<feature type="region of interest" description="Disordered" evidence="2">
    <location>
        <begin position="382"/>
        <end position="437"/>
    </location>
</feature>
<gene>
    <name evidence="3" type="ORF">H0H81_000299</name>
</gene>
<dbReference type="EMBL" id="JABCKI010006229">
    <property type="protein sequence ID" value="KAG5634933.1"/>
    <property type="molecule type" value="Genomic_DNA"/>
</dbReference>
<feature type="region of interest" description="Disordered" evidence="2">
    <location>
        <begin position="113"/>
        <end position="135"/>
    </location>
</feature>
<protein>
    <submittedName>
        <fullName evidence="3">Uncharacterized protein</fullName>
    </submittedName>
</protein>
<dbReference type="AlphaFoldDB" id="A0A9P7K333"/>
<feature type="region of interest" description="Disordered" evidence="2">
    <location>
        <begin position="246"/>
        <end position="281"/>
    </location>
</feature>
<evidence type="ECO:0000256" key="2">
    <source>
        <dbReference type="SAM" id="MobiDB-lite"/>
    </source>
</evidence>
<reference evidence="3" key="2">
    <citation type="submission" date="2021-10" db="EMBL/GenBank/DDBJ databases">
        <title>Phylogenomics reveals ancestral predisposition of the termite-cultivated fungus Termitomyces towards a domesticated lifestyle.</title>
        <authorList>
            <person name="Auxier B."/>
            <person name="Grum-Grzhimaylo A."/>
            <person name="Cardenas M.E."/>
            <person name="Lodge J.D."/>
            <person name="Laessoe T."/>
            <person name="Pedersen O."/>
            <person name="Smith M.E."/>
            <person name="Kuyper T.W."/>
            <person name="Franco-Molano E.A."/>
            <person name="Baroni T.J."/>
            <person name="Aanen D.K."/>
        </authorList>
    </citation>
    <scope>NUCLEOTIDE SEQUENCE</scope>
    <source>
        <strain evidence="3">D49</strain>
    </source>
</reference>
<dbReference type="OrthoDB" id="3071683at2759"/>
<feature type="compositionally biased region" description="Polar residues" evidence="2">
    <location>
        <begin position="589"/>
        <end position="625"/>
    </location>
</feature>
<feature type="compositionally biased region" description="Basic and acidic residues" evidence="2">
    <location>
        <begin position="218"/>
        <end position="232"/>
    </location>
</feature>